<feature type="transmembrane region" description="Helical" evidence="1">
    <location>
        <begin position="240"/>
        <end position="273"/>
    </location>
</feature>
<feature type="transmembrane region" description="Helical" evidence="1">
    <location>
        <begin position="26"/>
        <end position="47"/>
    </location>
</feature>
<dbReference type="Proteomes" id="UP000245711">
    <property type="component" value="Chromosome"/>
</dbReference>
<feature type="transmembrane region" description="Helical" evidence="1">
    <location>
        <begin position="427"/>
        <end position="443"/>
    </location>
</feature>
<feature type="transmembrane region" description="Helical" evidence="1">
    <location>
        <begin position="83"/>
        <end position="101"/>
    </location>
</feature>
<accession>A0A2S2BQ03</accession>
<dbReference type="KEGG" id="roz:CBI38_03100"/>
<protein>
    <recommendedName>
        <fullName evidence="4">Integral membrane protein</fullName>
    </recommendedName>
</protein>
<keyword evidence="3" id="KW-1185">Reference proteome</keyword>
<reference evidence="2 3" key="1">
    <citation type="submission" date="2017-05" db="EMBL/GenBank/DDBJ databases">
        <title>Isolation of Rhodococcus sp. S2-17 biodegrading of BP-3.</title>
        <authorList>
            <person name="Lee Y."/>
            <person name="Kim K.H."/>
            <person name="Chun B.H."/>
            <person name="Jung H.S."/>
            <person name="Jeon C.O."/>
        </authorList>
    </citation>
    <scope>NUCLEOTIDE SEQUENCE [LARGE SCALE GENOMIC DNA]</scope>
    <source>
        <strain evidence="2 3">S2-17</strain>
    </source>
</reference>
<sequence length="470" mass="50120">MLGASATFAEGDDVIGPEQRAAGRRFAYRDLTAAGLALLLVAAAFVVPRLGNETMTAIVHRSAESVRDFADAAPLFGFRDVHVGWGTPVAIVVAVAVAVWGPGLASRLSWRHLTLGAWLVSAAWAMSLAMVDGWQRGFVRRLTSEDEYLHEVPRITDIPATLRGFTERILDDQPDSWTTHVSGHPPGALLTLVWLDRIGLAGGTWASALCVVVGASAAAAVIVTIRALGDESMARRAAPFLMLAPTAIWVAVSADALFAGVVAWGIALLALSARRAVRFPATAAVGGGVLLGFGIYLSYGLVLMALPAVAVLVIARTARPLAGALVGALAVAAAFTAYGFWWFDGYVLVQERYYQGIASDRPFRYWAWANFASLVCAVGVAVPAALPRVFTWPQLKELSPVNVLVVAALLAVVIADLSALSKAETERIWLPFAVWLLAAPALLPQRSHRFWLALQALGALAVNHLFFTNW</sequence>
<feature type="transmembrane region" description="Helical" evidence="1">
    <location>
        <begin position="450"/>
        <end position="467"/>
    </location>
</feature>
<keyword evidence="1" id="KW-1133">Transmembrane helix</keyword>
<feature type="transmembrane region" description="Helical" evidence="1">
    <location>
        <begin position="363"/>
        <end position="386"/>
    </location>
</feature>
<evidence type="ECO:0000313" key="3">
    <source>
        <dbReference type="Proteomes" id="UP000245711"/>
    </source>
</evidence>
<proteinExistence type="predicted"/>
<feature type="transmembrane region" description="Helical" evidence="1">
    <location>
        <begin position="398"/>
        <end position="421"/>
    </location>
</feature>
<keyword evidence="1" id="KW-0472">Membrane</keyword>
<feature type="transmembrane region" description="Helical" evidence="1">
    <location>
        <begin position="205"/>
        <end position="228"/>
    </location>
</feature>
<organism evidence="2 3">
    <name type="scientific">Rhodococcus oxybenzonivorans</name>
    <dbReference type="NCBI Taxonomy" id="1990687"/>
    <lineage>
        <taxon>Bacteria</taxon>
        <taxon>Bacillati</taxon>
        <taxon>Actinomycetota</taxon>
        <taxon>Actinomycetes</taxon>
        <taxon>Mycobacteriales</taxon>
        <taxon>Nocardiaceae</taxon>
        <taxon>Rhodococcus</taxon>
    </lineage>
</organism>
<feature type="transmembrane region" description="Helical" evidence="1">
    <location>
        <begin position="113"/>
        <end position="131"/>
    </location>
</feature>
<dbReference type="EMBL" id="CP021354">
    <property type="protein sequence ID" value="AWK70706.1"/>
    <property type="molecule type" value="Genomic_DNA"/>
</dbReference>
<name>A0A2S2BQ03_9NOCA</name>
<feature type="transmembrane region" description="Helical" evidence="1">
    <location>
        <begin position="293"/>
        <end position="314"/>
    </location>
</feature>
<dbReference type="RefSeq" id="WP_109326302.1">
    <property type="nucleotide sequence ID" value="NZ_CP021354.1"/>
</dbReference>
<dbReference type="OrthoDB" id="5242248at2"/>
<feature type="transmembrane region" description="Helical" evidence="1">
    <location>
        <begin position="321"/>
        <end position="343"/>
    </location>
</feature>
<dbReference type="AlphaFoldDB" id="A0A2S2BQ03"/>
<evidence type="ECO:0000256" key="1">
    <source>
        <dbReference type="SAM" id="Phobius"/>
    </source>
</evidence>
<keyword evidence="1" id="KW-0812">Transmembrane</keyword>
<evidence type="ECO:0008006" key="4">
    <source>
        <dbReference type="Google" id="ProtNLM"/>
    </source>
</evidence>
<gene>
    <name evidence="2" type="ORF">CBI38_03100</name>
</gene>
<evidence type="ECO:0000313" key="2">
    <source>
        <dbReference type="EMBL" id="AWK70706.1"/>
    </source>
</evidence>